<name>A0ABQ9EWX7_TEGGR</name>
<sequence length="710" mass="80328">MRKTKRPCVVRTPNFPPSSEDYYYSLLFLLLPHTSESELLHPFLTAKEAFLQKRNYMNKTVDFTYFSFAEQIENTVRKINIVDSENECIDNDNVDSVNSFTSTDFENLFNFISKSSEDKQVNLTDDYSTFDEDLHMHSLTCRMSVNSFKENVKKMTNSQLRALEFVTNHFQNKMLPFHLFITGGAGVGNSLPELKTSNADEVDIKMISPQQQIVQQARDEMQRAGIKRKSLQSNISSSKRRRTVKKSTKKTSQQKRKQIKKKFNQKKSIKKLTKKKKTSSRPGPRSLDLFSIPPTQTAIEKIVFEEVRPFSQITGNAPIEFIISGQNGMQYVDLKHSKLQVKAKIRKADGANLVGTEYVGPVNLFMSSLFSQVDLTLQSKSVTSTTNHYPYKALIQSMLCYGSEAKKSQLSGQIWADDPNGTLNVNDVKTGANTGLYERSEYFAESKLVDMEGQIFHDLFNLDRYILNQVAIGVKLYRSKPEFCLMTSESLPDYEIVIEDIILKVAKVIVSPSVIYGHAEVLKHTNAKYPYTKTEVKMMTIPSGQLNFTWDNMFQGLQPNKVVITFVDSQAVSGSYSKNPFNFENFNLNSIGLYVNSVPVSGNVMKLNYNESTGKTVIPVLINMLEATGKWLQDSDNGLTRKSISGGYALYCYTIEPNFGDGNYLTLLKQGNVRLEATFDTALPASTTCIVYAEYPGYFEISASRDIILE</sequence>
<feature type="compositionally biased region" description="Basic residues" evidence="1">
    <location>
        <begin position="238"/>
        <end position="279"/>
    </location>
</feature>
<organism evidence="2 3">
    <name type="scientific">Tegillarca granosa</name>
    <name type="common">Malaysian cockle</name>
    <name type="synonym">Anadara granosa</name>
    <dbReference type="NCBI Taxonomy" id="220873"/>
    <lineage>
        <taxon>Eukaryota</taxon>
        <taxon>Metazoa</taxon>
        <taxon>Spiralia</taxon>
        <taxon>Lophotrochozoa</taxon>
        <taxon>Mollusca</taxon>
        <taxon>Bivalvia</taxon>
        <taxon>Autobranchia</taxon>
        <taxon>Pteriomorphia</taxon>
        <taxon>Arcoida</taxon>
        <taxon>Arcoidea</taxon>
        <taxon>Arcidae</taxon>
        <taxon>Tegillarca</taxon>
    </lineage>
</organism>
<protein>
    <submittedName>
        <fullName evidence="2">Uncharacterized protein</fullName>
    </submittedName>
</protein>
<feature type="region of interest" description="Disordered" evidence="1">
    <location>
        <begin position="214"/>
        <end position="291"/>
    </location>
</feature>
<proteinExistence type="predicted"/>
<dbReference type="PANTHER" id="PTHR23409:SF21">
    <property type="entry name" value="CAPSID PROTEIN"/>
    <property type="match status" value="1"/>
</dbReference>
<gene>
    <name evidence="2" type="ORF">KUTeg_012805</name>
</gene>
<comment type="caution">
    <text evidence="2">The sequence shown here is derived from an EMBL/GenBank/DDBJ whole genome shotgun (WGS) entry which is preliminary data.</text>
</comment>
<accession>A0ABQ9EWX7</accession>
<dbReference type="EMBL" id="JARBDR010000643">
    <property type="protein sequence ID" value="KAJ8309648.1"/>
    <property type="molecule type" value="Genomic_DNA"/>
</dbReference>
<evidence type="ECO:0000313" key="3">
    <source>
        <dbReference type="Proteomes" id="UP001217089"/>
    </source>
</evidence>
<dbReference type="InterPro" id="IPR000358">
    <property type="entry name" value="RNR_small_fam"/>
</dbReference>
<dbReference type="PANTHER" id="PTHR23409">
    <property type="entry name" value="RIBONUCLEOSIDE-DIPHOSPHATE REDUCTASE SMALL CHAIN"/>
    <property type="match status" value="1"/>
</dbReference>
<dbReference type="Proteomes" id="UP001217089">
    <property type="component" value="Unassembled WGS sequence"/>
</dbReference>
<evidence type="ECO:0000256" key="1">
    <source>
        <dbReference type="SAM" id="MobiDB-lite"/>
    </source>
</evidence>
<evidence type="ECO:0000313" key="2">
    <source>
        <dbReference type="EMBL" id="KAJ8309648.1"/>
    </source>
</evidence>
<reference evidence="2 3" key="1">
    <citation type="submission" date="2022-12" db="EMBL/GenBank/DDBJ databases">
        <title>Chromosome-level genome of Tegillarca granosa.</title>
        <authorList>
            <person name="Kim J."/>
        </authorList>
    </citation>
    <scope>NUCLEOTIDE SEQUENCE [LARGE SCALE GENOMIC DNA]</scope>
    <source>
        <strain evidence="2">Teg-2019</strain>
        <tissue evidence="2">Adductor muscle</tissue>
    </source>
</reference>
<keyword evidence="3" id="KW-1185">Reference proteome</keyword>